<evidence type="ECO:0000313" key="9">
    <source>
        <dbReference type="Ensembl" id="ENSDCDP00010005614.1"/>
    </source>
</evidence>
<dbReference type="AlphaFoldDB" id="A0AAY4A9V4"/>
<feature type="transmembrane region" description="Helical" evidence="6">
    <location>
        <begin position="397"/>
        <end position="422"/>
    </location>
</feature>
<dbReference type="InterPro" id="IPR039797">
    <property type="entry name" value="Pecanex"/>
</dbReference>
<dbReference type="Proteomes" id="UP000694580">
    <property type="component" value="Chromosome 1"/>
</dbReference>
<evidence type="ECO:0000256" key="6">
    <source>
        <dbReference type="RuleBase" id="RU367089"/>
    </source>
</evidence>
<evidence type="ECO:0000256" key="2">
    <source>
        <dbReference type="ARBA" id="ARBA00010170"/>
    </source>
</evidence>
<dbReference type="GO" id="GO:0016020">
    <property type="term" value="C:membrane"/>
    <property type="evidence" value="ECO:0007669"/>
    <property type="project" value="UniProtKB-SubCell"/>
</dbReference>
<keyword evidence="10" id="KW-1185">Reference proteome</keyword>
<feature type="transmembrane region" description="Helical" evidence="6">
    <location>
        <begin position="453"/>
        <end position="472"/>
    </location>
</feature>
<feature type="transmembrane region" description="Helical" evidence="6">
    <location>
        <begin position="166"/>
        <end position="190"/>
    </location>
</feature>
<reference evidence="9 10" key="1">
    <citation type="submission" date="2020-06" db="EMBL/GenBank/DDBJ databases">
        <authorList>
            <consortium name="Wellcome Sanger Institute Data Sharing"/>
        </authorList>
    </citation>
    <scope>NUCLEOTIDE SEQUENCE [LARGE SCALE GENOMIC DNA]</scope>
</reference>
<feature type="region of interest" description="Disordered" evidence="7">
    <location>
        <begin position="788"/>
        <end position="823"/>
    </location>
</feature>
<feature type="transmembrane region" description="Helical" evidence="6">
    <location>
        <begin position="74"/>
        <end position="95"/>
    </location>
</feature>
<feature type="transmembrane region" description="Helical" evidence="6">
    <location>
        <begin position="346"/>
        <end position="366"/>
    </location>
</feature>
<organism evidence="9 10">
    <name type="scientific">Denticeps clupeoides</name>
    <name type="common">denticle herring</name>
    <dbReference type="NCBI Taxonomy" id="299321"/>
    <lineage>
        <taxon>Eukaryota</taxon>
        <taxon>Metazoa</taxon>
        <taxon>Chordata</taxon>
        <taxon>Craniata</taxon>
        <taxon>Vertebrata</taxon>
        <taxon>Euteleostomi</taxon>
        <taxon>Actinopterygii</taxon>
        <taxon>Neopterygii</taxon>
        <taxon>Teleostei</taxon>
        <taxon>Clupei</taxon>
        <taxon>Clupeiformes</taxon>
        <taxon>Denticipitoidei</taxon>
        <taxon>Denticipitidae</taxon>
        <taxon>Denticeps</taxon>
    </lineage>
</organism>
<protein>
    <recommendedName>
        <fullName evidence="6">Pecanex-like protein</fullName>
    </recommendedName>
</protein>
<evidence type="ECO:0000256" key="3">
    <source>
        <dbReference type="ARBA" id="ARBA00022692"/>
    </source>
</evidence>
<feature type="region of interest" description="Disordered" evidence="7">
    <location>
        <begin position="882"/>
        <end position="907"/>
    </location>
</feature>
<evidence type="ECO:0000313" key="10">
    <source>
        <dbReference type="Proteomes" id="UP000694580"/>
    </source>
</evidence>
<keyword evidence="4 6" id="KW-1133">Transmembrane helix</keyword>
<evidence type="ECO:0000256" key="5">
    <source>
        <dbReference type="ARBA" id="ARBA00023136"/>
    </source>
</evidence>
<dbReference type="Pfam" id="PF05041">
    <property type="entry name" value="Pecanex_C"/>
    <property type="match status" value="1"/>
</dbReference>
<feature type="transmembrane region" description="Helical" evidence="6">
    <location>
        <begin position="503"/>
        <end position="524"/>
    </location>
</feature>
<keyword evidence="3 6" id="KW-0812">Transmembrane</keyword>
<feature type="domain" description="Pecanex C-terminal" evidence="8">
    <location>
        <begin position="1010"/>
        <end position="1164"/>
    </location>
</feature>
<keyword evidence="5 6" id="KW-0472">Membrane</keyword>
<gene>
    <name evidence="9" type="primary">PCNX4</name>
</gene>
<feature type="transmembrane region" description="Helical" evidence="6">
    <location>
        <begin position="41"/>
        <end position="62"/>
    </location>
</feature>
<comment type="similarity">
    <text evidence="2 6">Belongs to the pecanex family.</text>
</comment>
<comment type="subcellular location">
    <subcellularLocation>
        <location evidence="1 6">Membrane</location>
        <topology evidence="1 6">Multi-pass membrane protein</topology>
    </subcellularLocation>
</comment>
<evidence type="ECO:0000256" key="7">
    <source>
        <dbReference type="SAM" id="MobiDB-lite"/>
    </source>
</evidence>
<reference evidence="9" key="2">
    <citation type="submission" date="2025-08" db="UniProtKB">
        <authorList>
            <consortium name="Ensembl"/>
        </authorList>
    </citation>
    <scope>IDENTIFICATION</scope>
</reference>
<feature type="transmembrane region" description="Helical" evidence="6">
    <location>
        <begin position="140"/>
        <end position="159"/>
    </location>
</feature>
<dbReference type="GeneTree" id="ENSGT00940000156899"/>
<proteinExistence type="inferred from homology"/>
<accession>A0AAY4A9V4</accession>
<evidence type="ECO:0000259" key="8">
    <source>
        <dbReference type="Pfam" id="PF05041"/>
    </source>
</evidence>
<name>A0AAY4A9V4_9TELE</name>
<dbReference type="Ensembl" id="ENSDCDT00010005809.1">
    <property type="protein sequence ID" value="ENSDCDP00010005614.1"/>
    <property type="gene ID" value="ENSDCDG00010002458.1"/>
</dbReference>
<reference evidence="9" key="3">
    <citation type="submission" date="2025-09" db="UniProtKB">
        <authorList>
            <consortium name="Ensembl"/>
        </authorList>
    </citation>
    <scope>IDENTIFICATION</scope>
</reference>
<dbReference type="PANTHER" id="PTHR12372">
    <property type="entry name" value="PECANEX"/>
    <property type="match status" value="1"/>
</dbReference>
<dbReference type="PANTHER" id="PTHR12372:SF6">
    <property type="entry name" value="PECANEX-LIKE PROTEIN 4"/>
    <property type="match status" value="1"/>
</dbReference>
<feature type="transmembrane region" description="Helical" evidence="6">
    <location>
        <begin position="574"/>
        <end position="600"/>
    </location>
</feature>
<feature type="transmembrane region" description="Helical" evidence="6">
    <location>
        <begin position="314"/>
        <end position="334"/>
    </location>
</feature>
<evidence type="ECO:0000256" key="4">
    <source>
        <dbReference type="ARBA" id="ARBA00022989"/>
    </source>
</evidence>
<dbReference type="InterPro" id="IPR007735">
    <property type="entry name" value="Pecanex_C"/>
</dbReference>
<feature type="transmembrane region" description="Helical" evidence="6">
    <location>
        <begin position="291"/>
        <end position="308"/>
    </location>
</feature>
<evidence type="ECO:0000256" key="1">
    <source>
        <dbReference type="ARBA" id="ARBA00004141"/>
    </source>
</evidence>
<sequence length="1172" mass="127161">MGPDVPLLNEYKQEFFWKRFPQTLLGGPRFRLGYCAPPYVYLQQLLLLLTPWLLGGVATLLFQLGVLGEAPAAALSGALMVGVAAALQGLAQSAAQRSERVRPLANQNILADEEEVEFTHCVAPETVHFIVPGKRFMGNAVLHTLLAGALCGLATWYLLPARLGALFGGVGTTAPLFALSWVTVCIGEYALVVNSPTETATFQPQDAYEISALTRPLFILIFISVDLAQRFLGPAAELQLACQVLHVLFVTLPVLWALGTLPPPDALLLWALEEILVLGLGGSPMATNLRLVLMFLFTLTVAVGTYFIPSSLGVVVFSVAAGYLLSLDVAYIGAVSRSSRFRWWPLPLLLVFLVGSVVEGTLLQNLHPEVANLSLASGPGADGAVVGLRGAQGQVGYVLIGLLVVTWSLTELQGMCLLGGVLRNPLYPRRVESAQAFRQSSRALRITGVVRRLLAVCAFAASPFAMVAFLSLDPSVSELHTVSLAVGFTRAFRLVWQRTDAALLQMVLVLLVRLASTGTPVAGWHRLGTGVQLLLVGFALDRGGQFLAKLRFALTVLVTSWTETKQRRRSAAALLALNAALCPFLLAVLLTCALLSAPLLPLFTLPVFLVGFPRPLRSWPGTPGCACPCADSVYYQQLSGRLAAALRSALACGALGPAPPGSHLLCRIQDRMVWLTVLERGFGFWTLNIKGLELQETSCHTLEARRVDEVFDWALSGPAPSDPLWRRLNPHWGNTLTPRCVVPVTLYSDARNVLTGIIDSHEHLGQFRGNFLKVLLWLLLRRSAHAHQHKAKGQRPPPASGGASGHSLHPSAPPPYSSTSSSFSSVGHQGRSCSLASLGDWSDEDDLFGPRCVQGPVRVLGVGDVSLPGSVDVLSLYETTTLPPLHRPRPEPDADEGRSPAHPRFSCPHSETLALPADWSSLPGPRLQQLRPCVPTDWFCFALAQLVEGGASGVEREALAGLQRDQGLVELYGGVALSCLLALGMEVEVPSPSLVYRVYGGHAHWSEALDWLKAKRELYQLALKAFRYSFKILFDQAVLESVETPAELSATLEEYETSWYIGMATEHGWQESVRRETPFLFSLGHDIAMGVYTGRVLSLQEQLVCVGTLNGEAVRGQWANLSWELLYATNDDEERYSIQAHPVLLRNLTVQAAEPPLGYPIYSSRPLSLRCL</sequence>
<feature type="compositionally biased region" description="Basic and acidic residues" evidence="7">
    <location>
        <begin position="888"/>
        <end position="899"/>
    </location>
</feature>